<organism evidence="5">
    <name type="scientific">Salmonella enterica subsp. enterica serovar Cerro</name>
    <dbReference type="NCBI Taxonomy" id="340188"/>
    <lineage>
        <taxon>Bacteria</taxon>
        <taxon>Pseudomonadati</taxon>
        <taxon>Pseudomonadota</taxon>
        <taxon>Gammaproteobacteria</taxon>
        <taxon>Enterobacterales</taxon>
        <taxon>Enterobacteriaceae</taxon>
        <taxon>Salmonella</taxon>
    </lineage>
</organism>
<dbReference type="EMBL" id="AAHNXN010000023">
    <property type="protein sequence ID" value="EBY3766393.1"/>
    <property type="molecule type" value="Genomic_DNA"/>
</dbReference>
<evidence type="ECO:0000313" key="9">
    <source>
        <dbReference type="EMBL" id="HAE3754603.1"/>
    </source>
</evidence>
<evidence type="ECO:0000313" key="11">
    <source>
        <dbReference type="EMBL" id="KAA7281642.1"/>
    </source>
</evidence>
<dbReference type="Proteomes" id="UP000323452">
    <property type="component" value="Unassembled WGS sequence"/>
</dbReference>
<dbReference type="EMBL" id="AAKIXF010000012">
    <property type="protein sequence ID" value="ECS2243016.1"/>
    <property type="molecule type" value="Genomic_DNA"/>
</dbReference>
<evidence type="ECO:0000313" key="4">
    <source>
        <dbReference type="EMBL" id="ECS5571753.1"/>
    </source>
</evidence>
<sequence length="70" mass="7909">MAFSGLALLPLAALYLYLAFSLLLAQSLEKNNGMLHQKPVNRLYHLETSLLRGNRTKNFAPKIFCTKTNE</sequence>
<reference evidence="1" key="2">
    <citation type="submission" date="2018-07" db="EMBL/GenBank/DDBJ databases">
        <authorList>
            <person name="Ashton P.M."/>
            <person name="Dallman T."/>
            <person name="Nair S."/>
            <person name="De Pinna E."/>
            <person name="Peters T."/>
            <person name="Grant K."/>
        </authorList>
    </citation>
    <scope>NUCLEOTIDE SEQUENCE</scope>
    <source>
        <strain evidence="1">449466</strain>
        <strain evidence="2">579255</strain>
    </source>
</reference>
<dbReference type="EMBL" id="AAKNKP010000010">
    <property type="protein sequence ID" value="ECT6425197.1"/>
    <property type="molecule type" value="Genomic_DNA"/>
</dbReference>
<comment type="caution">
    <text evidence="5">The sequence shown here is derived from an EMBL/GenBank/DDBJ whole genome shotgun (WGS) entry which is preliminary data.</text>
</comment>
<dbReference type="EMBL" id="SRAQ01000011">
    <property type="protein sequence ID" value="KAA7281642.1"/>
    <property type="molecule type" value="Genomic_DNA"/>
</dbReference>
<evidence type="ECO:0000313" key="2">
    <source>
        <dbReference type="EMBL" id="EBY3766393.1"/>
    </source>
</evidence>
<dbReference type="AlphaFoldDB" id="A0A2T9QD40"/>
<accession>A0A2T9QD40</accession>
<reference evidence="11 12" key="6">
    <citation type="journal article" date="2019" name="Proc. Natl. Acad. Sci. U.S.A.">
        <title>Microbiome composition shapes rapid genomic adaptation of Drosophila melanogaster.</title>
        <authorList>
            <person name="Rudman S.M."/>
            <person name="Greenblum S."/>
            <person name="Hughes R.C."/>
            <person name="Rajpurohit S."/>
            <person name="Kiratli O."/>
            <person name="Lowder D.B."/>
            <person name="Lemmon S.G."/>
            <person name="Petrov D.A."/>
            <person name="Chaston J.M."/>
            <person name="Schmidt P."/>
        </authorList>
    </citation>
    <scope>NUCLEOTIDE SEQUENCE [LARGE SCALE GENOMIC DNA]</scope>
    <source>
        <strain evidence="11 12">ME2L-19-234</strain>
    </source>
</reference>
<evidence type="ECO:0000313" key="5">
    <source>
        <dbReference type="EMBL" id="ECT6425197.1"/>
    </source>
</evidence>
<dbReference type="EMBL" id="AAKQSY010000001">
    <property type="protein sequence ID" value="ECU6927726.1"/>
    <property type="molecule type" value="Genomic_DNA"/>
</dbReference>
<evidence type="ECO:0000313" key="1">
    <source>
        <dbReference type="EMBL" id="EBW1953578.1"/>
    </source>
</evidence>
<gene>
    <name evidence="5" type="ORF">A6E75_12025</name>
    <name evidence="7" type="ORF">A8D33_01390</name>
    <name evidence="3" type="ORF">APX06_13530</name>
    <name evidence="4" type="ORF">BGP46_21765</name>
    <name evidence="1" type="ORF">C3N96_12050</name>
    <name evidence="6" type="ORF">CGD37_16300</name>
    <name evidence="2" type="ORF">D4F32_17500</name>
    <name evidence="11" type="ORF">E4904_16705</name>
    <name evidence="8" type="ORF">G3454_004409</name>
    <name evidence="9" type="ORF">G4A16_004469</name>
    <name evidence="10" type="ORF">G4Y54_002478</name>
</gene>
<dbReference type="EMBL" id="DAARSL010000059">
    <property type="protein sequence ID" value="HAE3754603.1"/>
    <property type="molecule type" value="Genomic_DNA"/>
</dbReference>
<reference evidence="7" key="5">
    <citation type="submission" date="2018-07" db="EMBL/GenBank/DDBJ databases">
        <authorList>
            <consortium name="PulseNet: The National Subtyping Network for Foodborne Disease Surveillance"/>
            <person name="Tarr C.L."/>
            <person name="Trees E."/>
            <person name="Katz L.S."/>
            <person name="Carleton-Romer H.A."/>
            <person name="Stroika S."/>
            <person name="Kucerova Z."/>
            <person name="Roache K.F."/>
            <person name="Sabol A.L."/>
            <person name="Besser J."/>
            <person name="Gerner-Smidt P."/>
        </authorList>
    </citation>
    <scope>NUCLEOTIDE SEQUENCE</scope>
    <source>
        <strain evidence="7">PNUSAS002073</strain>
    </source>
</reference>
<protein>
    <submittedName>
        <fullName evidence="5">Uncharacterized protein</fullName>
    </submittedName>
</protein>
<evidence type="ECO:0000313" key="12">
    <source>
        <dbReference type="Proteomes" id="UP000323452"/>
    </source>
</evidence>
<dbReference type="EMBL" id="DAAROJ010000033">
    <property type="protein sequence ID" value="HAE3197166.1"/>
    <property type="molecule type" value="Genomic_DNA"/>
</dbReference>
<dbReference type="EMBL" id="DAATOQ010000016">
    <property type="protein sequence ID" value="HAE8896000.1"/>
    <property type="molecule type" value="Genomic_DNA"/>
</dbReference>
<dbReference type="EMBL" id="AAHHQO010000010">
    <property type="protein sequence ID" value="EBW1953578.1"/>
    <property type="molecule type" value="Genomic_DNA"/>
</dbReference>
<reference evidence="8" key="1">
    <citation type="journal article" date="2018" name="Genome Biol.">
        <title>SKESA: strategic k-mer extension for scrupulous assemblies.</title>
        <authorList>
            <person name="Souvorov A."/>
            <person name="Agarwala R."/>
            <person name="Lipman D.J."/>
        </authorList>
    </citation>
    <scope>NUCLEOTIDE SEQUENCE</scope>
    <source>
        <strain evidence="8">11-0573</strain>
        <strain evidence="9">11-7712</strain>
        <strain evidence="10">12-0352</strain>
    </source>
</reference>
<evidence type="ECO:0000313" key="3">
    <source>
        <dbReference type="EMBL" id="ECS2243016.1"/>
    </source>
</evidence>
<proteinExistence type="predicted"/>
<reference evidence="8" key="3">
    <citation type="submission" date="2018-07" db="EMBL/GenBank/DDBJ databases">
        <authorList>
            <consortium name="NCBI Pathogen Detection Project"/>
        </authorList>
    </citation>
    <scope>NUCLEOTIDE SEQUENCE</scope>
    <source>
        <strain evidence="8">11-0573</strain>
        <strain evidence="9">11-7712</strain>
        <strain evidence="10">12-0352</strain>
    </source>
</reference>
<dbReference type="EMBL" id="AAKOHZ010000019">
    <property type="protein sequence ID" value="ECT9250076.1"/>
    <property type="molecule type" value="Genomic_DNA"/>
</dbReference>
<evidence type="ECO:0000313" key="6">
    <source>
        <dbReference type="EMBL" id="ECT9250076.1"/>
    </source>
</evidence>
<reference evidence="11" key="7">
    <citation type="submission" date="2019-03" db="EMBL/GenBank/DDBJ databases">
        <authorList>
            <person name="Levent G."/>
            <person name="Schlochtermeier A."/>
            <person name="Ives S.E."/>
            <person name="Norman K.N."/>
            <person name="Lawhon S.D."/>
            <person name="Loneragan G.H."/>
            <person name="Anderson R.C."/>
            <person name="Scott H.M."/>
        </authorList>
    </citation>
    <scope>NUCLEOTIDE SEQUENCE</scope>
    <source>
        <strain evidence="11">ME2L-19-234</strain>
    </source>
</reference>
<name>A0A2T9QD40_SALET</name>
<evidence type="ECO:0000313" key="10">
    <source>
        <dbReference type="EMBL" id="HAE8896000.1"/>
    </source>
</evidence>
<reference evidence="5" key="4">
    <citation type="submission" date="2018-07" db="EMBL/GenBank/DDBJ databases">
        <authorList>
            <consortium name="NARMS: The National Antimicrobial Resistance Monitoring System"/>
        </authorList>
    </citation>
    <scope>NUCLEOTIDE SEQUENCE</scope>
    <source>
        <strain evidence="3">FSIS1503023</strain>
        <strain evidence="5">FSIS1606185</strain>
        <strain evidence="4">FSIS1607449</strain>
        <strain evidence="6">FSIS1702211</strain>
    </source>
</reference>
<evidence type="ECO:0000313" key="8">
    <source>
        <dbReference type="EMBL" id="HAE3197166.1"/>
    </source>
</evidence>
<dbReference type="EMBL" id="AAKJYZ010000029">
    <property type="protein sequence ID" value="ECS5571753.1"/>
    <property type="molecule type" value="Genomic_DNA"/>
</dbReference>
<evidence type="ECO:0000313" key="7">
    <source>
        <dbReference type="EMBL" id="ECU6927726.1"/>
    </source>
</evidence>
<dbReference type="Proteomes" id="UP000839902">
    <property type="component" value="Unassembled WGS sequence"/>
</dbReference>